<evidence type="ECO:0000313" key="3">
    <source>
        <dbReference type="Proteomes" id="UP001519460"/>
    </source>
</evidence>
<dbReference type="Proteomes" id="UP001519460">
    <property type="component" value="Unassembled WGS sequence"/>
</dbReference>
<evidence type="ECO:0000256" key="1">
    <source>
        <dbReference type="SAM" id="SignalP"/>
    </source>
</evidence>
<comment type="caution">
    <text evidence="2">The sequence shown here is derived from an EMBL/GenBank/DDBJ whole genome shotgun (WGS) entry which is preliminary data.</text>
</comment>
<proteinExistence type="predicted"/>
<dbReference type="EMBL" id="JACVVK020000568">
    <property type="protein sequence ID" value="KAK7465245.1"/>
    <property type="molecule type" value="Genomic_DNA"/>
</dbReference>
<evidence type="ECO:0000313" key="2">
    <source>
        <dbReference type="EMBL" id="KAK7465245.1"/>
    </source>
</evidence>
<keyword evidence="1" id="KW-0732">Signal</keyword>
<protein>
    <submittedName>
        <fullName evidence="2">Uncharacterized protein</fullName>
    </submittedName>
</protein>
<organism evidence="2 3">
    <name type="scientific">Batillaria attramentaria</name>
    <dbReference type="NCBI Taxonomy" id="370345"/>
    <lineage>
        <taxon>Eukaryota</taxon>
        <taxon>Metazoa</taxon>
        <taxon>Spiralia</taxon>
        <taxon>Lophotrochozoa</taxon>
        <taxon>Mollusca</taxon>
        <taxon>Gastropoda</taxon>
        <taxon>Caenogastropoda</taxon>
        <taxon>Sorbeoconcha</taxon>
        <taxon>Cerithioidea</taxon>
        <taxon>Batillariidae</taxon>
        <taxon>Batillaria</taxon>
    </lineage>
</organism>
<name>A0ABD0J8A4_9CAEN</name>
<keyword evidence="3" id="KW-1185">Reference proteome</keyword>
<reference evidence="2 3" key="1">
    <citation type="journal article" date="2023" name="Sci. Data">
        <title>Genome assembly of the Korean intertidal mud-creeper Batillaria attramentaria.</title>
        <authorList>
            <person name="Patra A.K."/>
            <person name="Ho P.T."/>
            <person name="Jun S."/>
            <person name="Lee S.J."/>
            <person name="Kim Y."/>
            <person name="Won Y.J."/>
        </authorList>
    </citation>
    <scope>NUCLEOTIDE SEQUENCE [LARGE SCALE GENOMIC DNA]</scope>
    <source>
        <strain evidence="2">Wonlab-2016</strain>
    </source>
</reference>
<gene>
    <name evidence="2" type="ORF">BaRGS_00037582</name>
</gene>
<sequence length="131" mass="14627">MDKNLSISIALLFVAVAIATVAAFGEAENPDTQFGGDYYDRKFQNWLFKRGLGSSNYAGFGSPLGEDGRFFNWRDFLTAAGGDGISKRQLNYGPGRFGNFRRYFTNGLQDWRSTYTGMKKREATHEAQPSA</sequence>
<dbReference type="AlphaFoldDB" id="A0ABD0J8A4"/>
<accession>A0ABD0J8A4</accession>
<feature type="chain" id="PRO_5044877923" evidence="1">
    <location>
        <begin position="28"/>
        <end position="131"/>
    </location>
</feature>
<feature type="signal peptide" evidence="1">
    <location>
        <begin position="1"/>
        <end position="27"/>
    </location>
</feature>